<dbReference type="InterPro" id="IPR035965">
    <property type="entry name" value="PAS-like_dom_sf"/>
</dbReference>
<sequence>MIISYLNWWHKKMSEVIENPVDIAMSLMHDSKNAMVMTNDEFRIVFANRAAEIHYASLGVKELQGRSIKECHDESFAAKLDYLYEMFRGRKIAIFEAQFPAGEQVNRFSYIPVFDDTEKGEVFCGVLEMQVLDSADSLLNCADSD</sequence>
<dbReference type="SUPFAM" id="SSF55785">
    <property type="entry name" value="PYP-like sensor domain (PAS domain)"/>
    <property type="match status" value="1"/>
</dbReference>
<evidence type="ECO:0000259" key="1">
    <source>
        <dbReference type="Pfam" id="PF13426"/>
    </source>
</evidence>
<dbReference type="CDD" id="cd00130">
    <property type="entry name" value="PAS"/>
    <property type="match status" value="1"/>
</dbReference>
<dbReference type="Proteomes" id="UP000233256">
    <property type="component" value="Unassembled WGS sequence"/>
</dbReference>
<protein>
    <recommendedName>
        <fullName evidence="1">PAS domain-containing protein</fullName>
    </recommendedName>
</protein>
<comment type="caution">
    <text evidence="2">The sequence shown here is derived from an EMBL/GenBank/DDBJ whole genome shotgun (WGS) entry which is preliminary data.</text>
</comment>
<dbReference type="EMBL" id="PGXC01000028">
    <property type="protein sequence ID" value="PKK89002.1"/>
    <property type="molecule type" value="Genomic_DNA"/>
</dbReference>
<proteinExistence type="predicted"/>
<reference evidence="2 3" key="1">
    <citation type="journal article" date="2017" name="ISME J.">
        <title>Potential for microbial H2 and metal transformations associated with novel bacteria and archaea in deep terrestrial subsurface sediments.</title>
        <authorList>
            <person name="Hernsdorf A.W."/>
            <person name="Amano Y."/>
            <person name="Miyakawa K."/>
            <person name="Ise K."/>
            <person name="Suzuki Y."/>
            <person name="Anantharaman K."/>
            <person name="Probst A."/>
            <person name="Burstein D."/>
            <person name="Thomas B.C."/>
            <person name="Banfield J.F."/>
        </authorList>
    </citation>
    <scope>NUCLEOTIDE SEQUENCE [LARGE SCALE GENOMIC DNA]</scope>
    <source>
        <strain evidence="2">HGW-Wallbacteria-1</strain>
    </source>
</reference>
<dbReference type="Gene3D" id="3.30.450.20">
    <property type="entry name" value="PAS domain"/>
    <property type="match status" value="1"/>
</dbReference>
<accession>A0A2N1PL44</accession>
<organism evidence="2 3">
    <name type="scientific">Candidatus Wallbacteria bacterium HGW-Wallbacteria-1</name>
    <dbReference type="NCBI Taxonomy" id="2013854"/>
    <lineage>
        <taxon>Bacteria</taxon>
        <taxon>Candidatus Walliibacteriota</taxon>
    </lineage>
</organism>
<feature type="domain" description="PAS" evidence="1">
    <location>
        <begin position="33"/>
        <end position="123"/>
    </location>
</feature>
<dbReference type="Pfam" id="PF13426">
    <property type="entry name" value="PAS_9"/>
    <property type="match status" value="1"/>
</dbReference>
<name>A0A2N1PL44_9BACT</name>
<gene>
    <name evidence="2" type="ORF">CVV64_16390</name>
</gene>
<dbReference type="InterPro" id="IPR000014">
    <property type="entry name" value="PAS"/>
</dbReference>
<evidence type="ECO:0000313" key="2">
    <source>
        <dbReference type="EMBL" id="PKK89002.1"/>
    </source>
</evidence>
<dbReference type="AlphaFoldDB" id="A0A2N1PL44"/>
<evidence type="ECO:0000313" key="3">
    <source>
        <dbReference type="Proteomes" id="UP000233256"/>
    </source>
</evidence>